<reference evidence="7 8" key="1">
    <citation type="submission" date="2024-09" db="EMBL/GenBank/DDBJ databases">
        <title>Genome sequencing and assembly of Phytophthora oleae, isolate VK10A, causative agent of rot of olive drupes.</title>
        <authorList>
            <person name="Conti Taguali S."/>
            <person name="Riolo M."/>
            <person name="La Spada F."/>
            <person name="Cacciola S.O."/>
            <person name="Dionisio G."/>
        </authorList>
    </citation>
    <scope>NUCLEOTIDE SEQUENCE [LARGE SCALE GENOMIC DNA]</scope>
    <source>
        <strain evidence="7 8">VK10A</strain>
    </source>
</reference>
<feature type="coiled-coil region" evidence="6">
    <location>
        <begin position="71"/>
        <end position="98"/>
    </location>
</feature>
<keyword evidence="4 5" id="KW-0732">Signal</keyword>
<evidence type="ECO:0000313" key="8">
    <source>
        <dbReference type="Proteomes" id="UP001632037"/>
    </source>
</evidence>
<organism evidence="7 8">
    <name type="scientific">Phytophthora oleae</name>
    <dbReference type="NCBI Taxonomy" id="2107226"/>
    <lineage>
        <taxon>Eukaryota</taxon>
        <taxon>Sar</taxon>
        <taxon>Stramenopiles</taxon>
        <taxon>Oomycota</taxon>
        <taxon>Peronosporomycetes</taxon>
        <taxon>Peronosporales</taxon>
        <taxon>Peronosporaceae</taxon>
        <taxon>Phytophthora</taxon>
    </lineage>
</organism>
<keyword evidence="3 5" id="KW-0964">Secreted</keyword>
<dbReference type="Proteomes" id="UP001632037">
    <property type="component" value="Unassembled WGS sequence"/>
</dbReference>
<evidence type="ECO:0000256" key="1">
    <source>
        <dbReference type="ARBA" id="ARBA00004613"/>
    </source>
</evidence>
<feature type="chain" id="PRO_5044851657" description="RxLR effector protein" evidence="5">
    <location>
        <begin position="23"/>
        <end position="129"/>
    </location>
</feature>
<comment type="subcellular location">
    <subcellularLocation>
        <location evidence="1 5">Secreted</location>
    </subcellularLocation>
</comment>
<evidence type="ECO:0000256" key="4">
    <source>
        <dbReference type="ARBA" id="ARBA00022729"/>
    </source>
</evidence>
<dbReference type="EMBL" id="JBIMZQ010000001">
    <property type="protein sequence ID" value="KAL3674844.1"/>
    <property type="molecule type" value="Genomic_DNA"/>
</dbReference>
<name>A0ABD3GAL1_9STRA</name>
<dbReference type="Pfam" id="PF16810">
    <property type="entry name" value="RXLR"/>
    <property type="match status" value="1"/>
</dbReference>
<gene>
    <name evidence="7" type="ORF">V7S43_000770</name>
</gene>
<feature type="signal peptide" evidence="5">
    <location>
        <begin position="1"/>
        <end position="22"/>
    </location>
</feature>
<evidence type="ECO:0000256" key="3">
    <source>
        <dbReference type="ARBA" id="ARBA00022525"/>
    </source>
</evidence>
<evidence type="ECO:0000256" key="5">
    <source>
        <dbReference type="RuleBase" id="RU367124"/>
    </source>
</evidence>
<evidence type="ECO:0000313" key="7">
    <source>
        <dbReference type="EMBL" id="KAL3674844.1"/>
    </source>
</evidence>
<dbReference type="AlphaFoldDB" id="A0ABD3GAL1"/>
<protein>
    <recommendedName>
        <fullName evidence="5">RxLR effector protein</fullName>
    </recommendedName>
</protein>
<accession>A0ABD3GAL1</accession>
<keyword evidence="8" id="KW-1185">Reference proteome</keyword>
<comment type="caution">
    <text evidence="7">The sequence shown here is derived from an EMBL/GenBank/DDBJ whole genome shotgun (WGS) entry which is preliminary data.</text>
</comment>
<sequence length="129" mass="14685">MRLVSILLASAIFTCGSVLSTAVEDTQFSVRSADAVKNVDDKRLLRTTDRRNDYDAIDEDRGINLGQLMKLDDEMAAIKQLATEFADLNQRHKEALNVFKLLKKKMSVEQATYVANLYGKYLENPRLYH</sequence>
<comment type="similarity">
    <text evidence="2 5">Belongs to the RxLR effector family.</text>
</comment>
<comment type="domain">
    <text evidence="5">The RxLR-dEER motif acts to carry the protein into the host cell cytoplasm through binding to cell surface phosphatidylinositol-3-phosphate.</text>
</comment>
<keyword evidence="6" id="KW-0175">Coiled coil</keyword>
<comment type="function">
    <text evidence="5">Effector that suppresses plant defense responses during pathogen infection.</text>
</comment>
<evidence type="ECO:0000256" key="2">
    <source>
        <dbReference type="ARBA" id="ARBA00010400"/>
    </source>
</evidence>
<evidence type="ECO:0000256" key="6">
    <source>
        <dbReference type="SAM" id="Coils"/>
    </source>
</evidence>
<proteinExistence type="inferred from homology"/>
<dbReference type="InterPro" id="IPR031825">
    <property type="entry name" value="RXLR"/>
</dbReference>